<feature type="domain" description="GST N-terminal" evidence="5">
    <location>
        <begin position="5"/>
        <end position="84"/>
    </location>
</feature>
<keyword evidence="2 4" id="KW-0808">Transferase</keyword>
<reference evidence="7" key="1">
    <citation type="submission" date="2024-10" db="EMBL/GenBank/DDBJ databases">
        <authorList>
            <person name="Ryan C."/>
        </authorList>
    </citation>
    <scope>NUCLEOTIDE SEQUENCE [LARGE SCALE GENOMIC DNA]</scope>
</reference>
<comment type="function">
    <text evidence="1">Conjugation of reduced glutathione to a wide number of exogenous and endogenous hydrophobic electrophiles.</text>
</comment>
<gene>
    <name evidence="7" type="ORF">URODEC1_LOCUS100794</name>
</gene>
<dbReference type="SUPFAM" id="SSF47616">
    <property type="entry name" value="GST C-terminal domain-like"/>
    <property type="match status" value="1"/>
</dbReference>
<dbReference type="InterPro" id="IPR045074">
    <property type="entry name" value="GST_C_Tau"/>
</dbReference>
<dbReference type="SFLD" id="SFLDG00358">
    <property type="entry name" value="Main_(cytGST)"/>
    <property type="match status" value="1"/>
</dbReference>
<evidence type="ECO:0000256" key="1">
    <source>
        <dbReference type="ARBA" id="ARBA00003701"/>
    </source>
</evidence>
<dbReference type="InterPro" id="IPR040079">
    <property type="entry name" value="Glutathione_S-Trfase"/>
</dbReference>
<dbReference type="Proteomes" id="UP001497457">
    <property type="component" value="Chromosome 5rd"/>
</dbReference>
<dbReference type="GO" id="GO:0004364">
    <property type="term" value="F:glutathione transferase activity"/>
    <property type="evidence" value="ECO:0007669"/>
    <property type="project" value="UniProtKB-EC"/>
</dbReference>
<dbReference type="InterPro" id="IPR036249">
    <property type="entry name" value="Thioredoxin-like_sf"/>
</dbReference>
<dbReference type="AlphaFoldDB" id="A0ABC9F1J0"/>
<comment type="catalytic activity">
    <reaction evidence="3 4">
        <text>RX + glutathione = an S-substituted glutathione + a halide anion + H(+)</text>
        <dbReference type="Rhea" id="RHEA:16437"/>
        <dbReference type="ChEBI" id="CHEBI:15378"/>
        <dbReference type="ChEBI" id="CHEBI:16042"/>
        <dbReference type="ChEBI" id="CHEBI:17792"/>
        <dbReference type="ChEBI" id="CHEBI:57925"/>
        <dbReference type="ChEBI" id="CHEBI:90779"/>
        <dbReference type="EC" id="2.5.1.18"/>
    </reaction>
</comment>
<dbReference type="EC" id="2.5.1.18" evidence="4"/>
<evidence type="ECO:0000313" key="8">
    <source>
        <dbReference type="Proteomes" id="UP001497457"/>
    </source>
</evidence>
<evidence type="ECO:0000256" key="2">
    <source>
        <dbReference type="ARBA" id="ARBA00022679"/>
    </source>
</evidence>
<keyword evidence="8" id="KW-1185">Reference proteome</keyword>
<dbReference type="CDD" id="cd03185">
    <property type="entry name" value="GST_C_Tau"/>
    <property type="match status" value="1"/>
</dbReference>
<dbReference type="Pfam" id="PF13410">
    <property type="entry name" value="GST_C_2"/>
    <property type="match status" value="1"/>
</dbReference>
<feature type="domain" description="GST C-terminal" evidence="6">
    <location>
        <begin position="91"/>
        <end position="222"/>
    </location>
</feature>
<dbReference type="InterPro" id="IPR004045">
    <property type="entry name" value="Glutathione_S-Trfase_N"/>
</dbReference>
<proteinExistence type="inferred from homology"/>
<dbReference type="InterPro" id="IPR010987">
    <property type="entry name" value="Glutathione-S-Trfase_C-like"/>
</dbReference>
<dbReference type="EMBL" id="OZ075115">
    <property type="protein sequence ID" value="CAL5067049.1"/>
    <property type="molecule type" value="Genomic_DNA"/>
</dbReference>
<dbReference type="InterPro" id="IPR045073">
    <property type="entry name" value="Omega/Tau-like"/>
</dbReference>
<dbReference type="CDD" id="cd03058">
    <property type="entry name" value="GST_N_Tau"/>
    <property type="match status" value="1"/>
</dbReference>
<dbReference type="FunFam" id="1.20.1050.10:FF:000018">
    <property type="entry name" value="Glutathione S-transferase U20"/>
    <property type="match status" value="1"/>
</dbReference>
<dbReference type="FunFam" id="3.40.30.10:FF:000014">
    <property type="entry name" value="Tau class glutathione S-transferase"/>
    <property type="match status" value="1"/>
</dbReference>
<dbReference type="InterPro" id="IPR036282">
    <property type="entry name" value="Glutathione-S-Trfase_C_sf"/>
</dbReference>
<evidence type="ECO:0000256" key="3">
    <source>
        <dbReference type="ARBA" id="ARBA00047960"/>
    </source>
</evidence>
<name>A0ABC9F1J0_9POAL</name>
<dbReference type="SFLD" id="SFLDG01152">
    <property type="entry name" value="Main.3:_Omega-_and_Tau-like"/>
    <property type="match status" value="1"/>
</dbReference>
<dbReference type="PROSITE" id="PS50404">
    <property type="entry name" value="GST_NTER"/>
    <property type="match status" value="1"/>
</dbReference>
<comment type="function">
    <text evidence="4">Is involved in the conjugation of reduced glutathione to a wide number of exogenous and endogenous hydrophobic electrophiles.</text>
</comment>
<dbReference type="PROSITE" id="PS50405">
    <property type="entry name" value="GST_CTER"/>
    <property type="match status" value="1"/>
</dbReference>
<dbReference type="Gene3D" id="1.20.1050.10">
    <property type="match status" value="1"/>
</dbReference>
<evidence type="ECO:0000313" key="7">
    <source>
        <dbReference type="EMBL" id="CAL5067049.1"/>
    </source>
</evidence>
<dbReference type="SUPFAM" id="SSF52833">
    <property type="entry name" value="Thioredoxin-like"/>
    <property type="match status" value="1"/>
</dbReference>
<accession>A0ABC9F1J0</accession>
<sequence length="225" mass="25899">MADVPEVVLLDFWVSPFGLRCWVALAEKGVAYEYREQDLLNKSELLLRSNPVHKKIPVLLHGGRAICESLVIVQYIDEAWPDTAPLLPRDDPYARAQARFWADYAPYIDKKIYDCQTRLWKLKGKAQEQAKKDMIEVFTTLESELGDKPYFGSDNFGFVDIALVPFTCRFFAYEKLDGFSIEENCPKIVAWAKLCKERESVAKVLPDPDKVFEFIQFLQSKFGAK</sequence>
<organism evidence="7 8">
    <name type="scientific">Urochloa decumbens</name>
    <dbReference type="NCBI Taxonomy" id="240449"/>
    <lineage>
        <taxon>Eukaryota</taxon>
        <taxon>Viridiplantae</taxon>
        <taxon>Streptophyta</taxon>
        <taxon>Embryophyta</taxon>
        <taxon>Tracheophyta</taxon>
        <taxon>Spermatophyta</taxon>
        <taxon>Magnoliopsida</taxon>
        <taxon>Liliopsida</taxon>
        <taxon>Poales</taxon>
        <taxon>Poaceae</taxon>
        <taxon>PACMAD clade</taxon>
        <taxon>Panicoideae</taxon>
        <taxon>Panicodae</taxon>
        <taxon>Paniceae</taxon>
        <taxon>Melinidinae</taxon>
        <taxon>Urochloa</taxon>
    </lineage>
</organism>
<keyword evidence="4" id="KW-0963">Cytoplasm</keyword>
<dbReference type="PANTHER" id="PTHR11260">
    <property type="entry name" value="GLUTATHIONE S-TRANSFERASE, GST, SUPERFAMILY, GST DOMAIN CONTAINING"/>
    <property type="match status" value="1"/>
</dbReference>
<comment type="similarity">
    <text evidence="4">Belongs to the GST superfamily.</text>
</comment>
<comment type="subcellular location">
    <subcellularLocation>
        <location evidence="4">Cytoplasm</location>
        <location evidence="4">Cytosol</location>
    </subcellularLocation>
</comment>
<dbReference type="PANTHER" id="PTHR11260:SF781">
    <property type="entry name" value="GLUTATHIONE S-TRANSFERASE U19"/>
    <property type="match status" value="1"/>
</dbReference>
<protein>
    <recommendedName>
        <fullName evidence="4">Glutathione S-transferase</fullName>
        <ecNumber evidence="4">2.5.1.18</ecNumber>
    </recommendedName>
</protein>
<dbReference type="SFLD" id="SFLDS00019">
    <property type="entry name" value="Glutathione_Transferase_(cytos"/>
    <property type="match status" value="1"/>
</dbReference>
<dbReference type="Gene3D" id="3.40.30.10">
    <property type="entry name" value="Glutaredoxin"/>
    <property type="match status" value="1"/>
</dbReference>
<evidence type="ECO:0000259" key="6">
    <source>
        <dbReference type="PROSITE" id="PS50405"/>
    </source>
</evidence>
<dbReference type="Pfam" id="PF02798">
    <property type="entry name" value="GST_N"/>
    <property type="match status" value="1"/>
</dbReference>
<evidence type="ECO:0000256" key="4">
    <source>
        <dbReference type="RuleBase" id="RU369102"/>
    </source>
</evidence>
<evidence type="ECO:0000259" key="5">
    <source>
        <dbReference type="PROSITE" id="PS50404"/>
    </source>
</evidence>